<name>A0A9P0JFU2_APHGO</name>
<evidence type="ECO:0000313" key="1">
    <source>
        <dbReference type="EMBL" id="CAH1737987.1"/>
    </source>
</evidence>
<organism evidence="1 2">
    <name type="scientific">Aphis gossypii</name>
    <name type="common">Cotton aphid</name>
    <dbReference type="NCBI Taxonomy" id="80765"/>
    <lineage>
        <taxon>Eukaryota</taxon>
        <taxon>Metazoa</taxon>
        <taxon>Ecdysozoa</taxon>
        <taxon>Arthropoda</taxon>
        <taxon>Hexapoda</taxon>
        <taxon>Insecta</taxon>
        <taxon>Pterygota</taxon>
        <taxon>Neoptera</taxon>
        <taxon>Paraneoptera</taxon>
        <taxon>Hemiptera</taxon>
        <taxon>Sternorrhyncha</taxon>
        <taxon>Aphidomorpha</taxon>
        <taxon>Aphidoidea</taxon>
        <taxon>Aphididae</taxon>
        <taxon>Aphidini</taxon>
        <taxon>Aphis</taxon>
        <taxon>Aphis</taxon>
    </lineage>
</organism>
<dbReference type="AlphaFoldDB" id="A0A9P0JFU2"/>
<reference evidence="1" key="1">
    <citation type="submission" date="2022-02" db="EMBL/GenBank/DDBJ databases">
        <authorList>
            <person name="King R."/>
        </authorList>
    </citation>
    <scope>NUCLEOTIDE SEQUENCE</scope>
</reference>
<sequence>MFLCMSYVLYLFILYKMKSPSTMIMILLIITYMLQSSKSSFCDVCKHRIQNNDDVAIGDTSFPMTPNVADTLSSKPEIANRRLPRDYRVGAIKTFDHKEGRLRSRTPQVFVKKSVGVIEDKRRDKFFGDNEGSVGDRYEGVFGNCDRRRKRVIRK</sequence>
<proteinExistence type="predicted"/>
<reference evidence="1" key="2">
    <citation type="submission" date="2022-10" db="EMBL/GenBank/DDBJ databases">
        <authorList>
            <consortium name="ENA_rothamsted_submissions"/>
            <consortium name="culmorum"/>
            <person name="King R."/>
        </authorList>
    </citation>
    <scope>NUCLEOTIDE SEQUENCE</scope>
</reference>
<evidence type="ECO:0000313" key="2">
    <source>
        <dbReference type="Proteomes" id="UP001154329"/>
    </source>
</evidence>
<dbReference type="EMBL" id="OU899037">
    <property type="protein sequence ID" value="CAH1737987.1"/>
    <property type="molecule type" value="Genomic_DNA"/>
</dbReference>
<dbReference type="Proteomes" id="UP001154329">
    <property type="component" value="Chromosome 4"/>
</dbReference>
<keyword evidence="2" id="KW-1185">Reference proteome</keyword>
<gene>
    <name evidence="1" type="ORF">APHIGO_LOCUS11411</name>
</gene>
<accession>A0A9P0JFU2</accession>
<protein>
    <submittedName>
        <fullName evidence="1">Uncharacterized protein</fullName>
    </submittedName>
</protein>